<protein>
    <recommendedName>
        <fullName evidence="4">Caprin-1 dimerization domain-containing protein</fullName>
    </recommendedName>
</protein>
<dbReference type="AlphaFoldDB" id="A0A8S1JFW0"/>
<organism evidence="2 3">
    <name type="scientific">Ostreobium quekettii</name>
    <dbReference type="NCBI Taxonomy" id="121088"/>
    <lineage>
        <taxon>Eukaryota</taxon>
        <taxon>Viridiplantae</taxon>
        <taxon>Chlorophyta</taxon>
        <taxon>core chlorophytes</taxon>
        <taxon>Ulvophyceae</taxon>
        <taxon>TCBD clade</taxon>
        <taxon>Bryopsidales</taxon>
        <taxon>Ostreobineae</taxon>
        <taxon>Ostreobiaceae</taxon>
        <taxon>Ostreobium</taxon>
    </lineage>
</organism>
<dbReference type="PANTHER" id="PTHR37736">
    <property type="entry name" value="GLYCINE-RICH PROTEIN"/>
    <property type="match status" value="1"/>
</dbReference>
<gene>
    <name evidence="2" type="ORF">OSTQU699_LOCUS10316</name>
</gene>
<feature type="region of interest" description="Disordered" evidence="1">
    <location>
        <begin position="466"/>
        <end position="568"/>
    </location>
</feature>
<feature type="compositionally biased region" description="Polar residues" evidence="1">
    <location>
        <begin position="332"/>
        <end position="343"/>
    </location>
</feature>
<feature type="region of interest" description="Disordered" evidence="1">
    <location>
        <begin position="78"/>
        <end position="111"/>
    </location>
</feature>
<evidence type="ECO:0000256" key="1">
    <source>
        <dbReference type="SAM" id="MobiDB-lite"/>
    </source>
</evidence>
<feature type="compositionally biased region" description="Low complexity" evidence="1">
    <location>
        <begin position="507"/>
        <end position="516"/>
    </location>
</feature>
<comment type="caution">
    <text evidence="2">The sequence shown here is derived from an EMBL/GenBank/DDBJ whole genome shotgun (WGS) entry which is preliminary data.</text>
</comment>
<dbReference type="OrthoDB" id="69150at2759"/>
<dbReference type="Proteomes" id="UP000708148">
    <property type="component" value="Unassembled WGS sequence"/>
</dbReference>
<feature type="compositionally biased region" description="Gly residues" evidence="1">
    <location>
        <begin position="496"/>
        <end position="506"/>
    </location>
</feature>
<keyword evidence="3" id="KW-1185">Reference proteome</keyword>
<feature type="compositionally biased region" description="Polar residues" evidence="1">
    <location>
        <begin position="97"/>
        <end position="107"/>
    </location>
</feature>
<sequence length="568" mass="58596">MATVARRIRAAKKKLSKVGDIESALTTGKAINDDQRKCLDAKIGLDAVLEELHKLEPLLQGSVNLEVQAAKSAGREEALAEAAEAAAAREEQRSHTSRAGASTQTGGEESADEVARMVDLLYVSNIFNCRGEEERHHAFEAFLSMQSNDEGKQVGLEDLEVLSDYGRTILTGGVDGSSSHKDALERCKAAAAEYIKATELDEETGFPVHRVRATLECIQGSQFFEGSAGALAEVMQQEVIAAQAAASAAAASCTPGVTGQVVVGHPSGIPLDGNDDVIHPASHTHSHGLSEPAAHQPTVEHSTAPRASRGSFLPFDSLHQSSTKPQRPPVQPTHQASAPQSTAAALGSGYGGFMTRGAGTYTRVPTSAPQTAFGASEAAIGTDPVVQPSGNGGAVGGTGVEASGPGMHSGADAVKESTDPLADADMATMPAMDSIHAAVPKQEAPGQYGGENGDGVQAAMEGGLEQRHKGGRGQGPRAHQAQYRVIETDRPRPNGGTRGKGPGAHPGGRPASANRGRGPRGRGRDFSAGRGGREPSYRGGRRGAPGRGGRGHSRQDSAGRSPAPPAQA</sequence>
<reference evidence="2" key="1">
    <citation type="submission" date="2020-12" db="EMBL/GenBank/DDBJ databases">
        <authorList>
            <person name="Iha C."/>
        </authorList>
    </citation>
    <scope>NUCLEOTIDE SEQUENCE</scope>
</reference>
<evidence type="ECO:0000313" key="3">
    <source>
        <dbReference type="Proteomes" id="UP000708148"/>
    </source>
</evidence>
<evidence type="ECO:0000313" key="2">
    <source>
        <dbReference type="EMBL" id="CAD7704961.1"/>
    </source>
</evidence>
<dbReference type="PANTHER" id="PTHR37736:SF1">
    <property type="entry name" value="GLYCINE-RICH PROTEIN"/>
    <property type="match status" value="1"/>
</dbReference>
<evidence type="ECO:0008006" key="4">
    <source>
        <dbReference type="Google" id="ProtNLM"/>
    </source>
</evidence>
<dbReference type="EMBL" id="CAJHUC010002987">
    <property type="protein sequence ID" value="CAD7704961.1"/>
    <property type="molecule type" value="Genomic_DNA"/>
</dbReference>
<proteinExistence type="predicted"/>
<accession>A0A8S1JFW0</accession>
<name>A0A8S1JFW0_9CHLO</name>
<feature type="region of interest" description="Disordered" evidence="1">
    <location>
        <begin position="267"/>
        <end position="348"/>
    </location>
</feature>
<feature type="compositionally biased region" description="Basic and acidic residues" evidence="1">
    <location>
        <begin position="522"/>
        <end position="536"/>
    </location>
</feature>